<sequence>MRALSRAFTLREFAQLLPPGAESSGRRATTARPGGPRCRPRQAWQCVMRVKESVERIAAAVRTGRPSIAVGTPQRGRRNPCGR</sequence>
<evidence type="ECO:0000313" key="2">
    <source>
        <dbReference type="EMBL" id="MDQ1029187.1"/>
    </source>
</evidence>
<dbReference type="EMBL" id="JAUSZI010000002">
    <property type="protein sequence ID" value="MDQ1029187.1"/>
    <property type="molecule type" value="Genomic_DNA"/>
</dbReference>
<name>A0ABU0T0G3_9ACTN</name>
<keyword evidence="3" id="KW-1185">Reference proteome</keyword>
<dbReference type="Proteomes" id="UP001230328">
    <property type="component" value="Unassembled WGS sequence"/>
</dbReference>
<feature type="region of interest" description="Disordered" evidence="1">
    <location>
        <begin position="18"/>
        <end position="40"/>
    </location>
</feature>
<organism evidence="2 3">
    <name type="scientific">Streptomyces umbrinus</name>
    <dbReference type="NCBI Taxonomy" id="67370"/>
    <lineage>
        <taxon>Bacteria</taxon>
        <taxon>Bacillati</taxon>
        <taxon>Actinomycetota</taxon>
        <taxon>Actinomycetes</taxon>
        <taxon>Kitasatosporales</taxon>
        <taxon>Streptomycetaceae</taxon>
        <taxon>Streptomyces</taxon>
        <taxon>Streptomyces phaeochromogenes group</taxon>
    </lineage>
</organism>
<reference evidence="2 3" key="1">
    <citation type="submission" date="2023-07" db="EMBL/GenBank/DDBJ databases">
        <title>Comparative genomics of wheat-associated soil bacteria to identify genetic determinants of phenazine resistance.</title>
        <authorList>
            <person name="Mouncey N."/>
        </authorList>
    </citation>
    <scope>NUCLEOTIDE SEQUENCE [LARGE SCALE GENOMIC DNA]</scope>
    <source>
        <strain evidence="2 3">V2I4</strain>
    </source>
</reference>
<evidence type="ECO:0008006" key="4">
    <source>
        <dbReference type="Google" id="ProtNLM"/>
    </source>
</evidence>
<gene>
    <name evidence="2" type="ORF">QF035_006769</name>
</gene>
<protein>
    <recommendedName>
        <fullName evidence="4">Transposase</fullName>
    </recommendedName>
</protein>
<evidence type="ECO:0000313" key="3">
    <source>
        <dbReference type="Proteomes" id="UP001230328"/>
    </source>
</evidence>
<comment type="caution">
    <text evidence="2">The sequence shown here is derived from an EMBL/GenBank/DDBJ whole genome shotgun (WGS) entry which is preliminary data.</text>
</comment>
<dbReference type="RefSeq" id="WP_307524264.1">
    <property type="nucleotide sequence ID" value="NZ_JAUSZI010000002.1"/>
</dbReference>
<proteinExistence type="predicted"/>
<accession>A0ABU0T0G3</accession>
<evidence type="ECO:0000256" key="1">
    <source>
        <dbReference type="SAM" id="MobiDB-lite"/>
    </source>
</evidence>